<dbReference type="EMBL" id="KZ107839">
    <property type="protein sequence ID" value="OSS52989.1"/>
    <property type="molecule type" value="Genomic_DNA"/>
</dbReference>
<evidence type="ECO:0000313" key="1">
    <source>
        <dbReference type="EMBL" id="OSS52989.1"/>
    </source>
</evidence>
<dbReference type="OMA" id="WATIIRL"/>
<sequence length="214" mass="24464">MQISIKITVAPGSILEPSPYKEPISDFFSATTQQALLKPVCNRLRGFKKDEGQILYRANRLENAWLKWQDAALEIEQLRVNSSWAQLTEKGGVPFVSRLAEIYFTIKLNVLHVSINNIQTHKPFAEILATDVAQMTRKSLKSGYWMEGYRWSPSTMNRAKYFYRWATIIRLTNDTLWADQAVRAIAVAHTLLPDDAAITRERDAVTAWRASVMC</sequence>
<name>A0A1Y2MB08_EPING</name>
<keyword evidence="2" id="KW-1185">Reference proteome</keyword>
<dbReference type="InParanoid" id="A0A1Y2MB08"/>
<organism evidence="1 2">
    <name type="scientific">Epicoccum nigrum</name>
    <name type="common">Soil fungus</name>
    <name type="synonym">Epicoccum purpurascens</name>
    <dbReference type="NCBI Taxonomy" id="105696"/>
    <lineage>
        <taxon>Eukaryota</taxon>
        <taxon>Fungi</taxon>
        <taxon>Dikarya</taxon>
        <taxon>Ascomycota</taxon>
        <taxon>Pezizomycotina</taxon>
        <taxon>Dothideomycetes</taxon>
        <taxon>Pleosporomycetidae</taxon>
        <taxon>Pleosporales</taxon>
        <taxon>Pleosporineae</taxon>
        <taxon>Didymellaceae</taxon>
        <taxon>Epicoccum</taxon>
    </lineage>
</organism>
<proteinExistence type="predicted"/>
<dbReference type="Proteomes" id="UP000193240">
    <property type="component" value="Unassembled WGS sequence"/>
</dbReference>
<protein>
    <submittedName>
        <fullName evidence="1">Uncharacterized protein</fullName>
    </submittedName>
</protein>
<gene>
    <name evidence="1" type="ORF">B5807_02803</name>
</gene>
<accession>A0A1Y2MB08</accession>
<dbReference type="AlphaFoldDB" id="A0A1Y2MB08"/>
<evidence type="ECO:0000313" key="2">
    <source>
        <dbReference type="Proteomes" id="UP000193240"/>
    </source>
</evidence>
<reference evidence="1 2" key="1">
    <citation type="journal article" date="2017" name="Genome Announc.">
        <title>Genome sequence of the saprophytic ascomycete Epicoccum nigrum ICMP 19927 strain isolated from New Zealand.</title>
        <authorList>
            <person name="Fokin M."/>
            <person name="Fleetwood D."/>
            <person name="Weir B.S."/>
            <person name="Villas-Boas S.G."/>
        </authorList>
    </citation>
    <scope>NUCLEOTIDE SEQUENCE [LARGE SCALE GENOMIC DNA]</scope>
    <source>
        <strain evidence="1 2">ICMP 19927</strain>
    </source>
</reference>